<evidence type="ECO:0000256" key="1">
    <source>
        <dbReference type="ARBA" id="ARBA00004123"/>
    </source>
</evidence>
<feature type="domain" description="Sas10 C-terminal" evidence="6">
    <location>
        <begin position="533"/>
        <end position="605"/>
    </location>
</feature>
<evidence type="ECO:0000313" key="8">
    <source>
        <dbReference type="Proteomes" id="UP000789831"/>
    </source>
</evidence>
<evidence type="ECO:0000256" key="4">
    <source>
        <dbReference type="ARBA" id="ARBA00023242"/>
    </source>
</evidence>
<dbReference type="Pfam" id="PF04000">
    <property type="entry name" value="Sas10_Utp3"/>
    <property type="match status" value="1"/>
</dbReference>
<evidence type="ECO:0000256" key="3">
    <source>
        <dbReference type="ARBA" id="ARBA00022553"/>
    </source>
</evidence>
<comment type="caution">
    <text evidence="7">The sequence shown here is derived from an EMBL/GenBank/DDBJ whole genome shotgun (WGS) entry which is preliminary data.</text>
</comment>
<keyword evidence="8" id="KW-1185">Reference proteome</keyword>
<feature type="region of interest" description="Disordered" evidence="5">
    <location>
        <begin position="1"/>
        <end position="20"/>
    </location>
</feature>
<gene>
    <name evidence="7" type="ORF">AGERDE_LOCUS3573</name>
</gene>
<evidence type="ECO:0000259" key="6">
    <source>
        <dbReference type="Pfam" id="PF09368"/>
    </source>
</evidence>
<dbReference type="GO" id="GO:0000462">
    <property type="term" value="P:maturation of SSU-rRNA from tricistronic rRNA transcript (SSU-rRNA, 5.8S rRNA, LSU-rRNA)"/>
    <property type="evidence" value="ECO:0007669"/>
    <property type="project" value="TreeGrafter"/>
</dbReference>
<dbReference type="InterPro" id="IPR007146">
    <property type="entry name" value="Sas10/Utp3/C1D"/>
</dbReference>
<protein>
    <submittedName>
        <fullName evidence="7">10785_t:CDS:1</fullName>
    </submittedName>
</protein>
<dbReference type="PANTHER" id="PTHR13237">
    <property type="entry name" value="SOMETHING ABOUT SILENCING PROTEIN 10-RELATED"/>
    <property type="match status" value="1"/>
</dbReference>
<dbReference type="Proteomes" id="UP000789831">
    <property type="component" value="Unassembled WGS sequence"/>
</dbReference>
<comment type="similarity">
    <text evidence="2">Belongs to the SAS10 family.</text>
</comment>
<comment type="subcellular location">
    <subcellularLocation>
        <location evidence="1">Nucleus</location>
    </subcellularLocation>
</comment>
<evidence type="ECO:0000313" key="7">
    <source>
        <dbReference type="EMBL" id="CAG8487593.1"/>
    </source>
</evidence>
<dbReference type="Pfam" id="PF09368">
    <property type="entry name" value="Sas10"/>
    <property type="match status" value="1"/>
</dbReference>
<organism evidence="7 8">
    <name type="scientific">Ambispora gerdemannii</name>
    <dbReference type="NCBI Taxonomy" id="144530"/>
    <lineage>
        <taxon>Eukaryota</taxon>
        <taxon>Fungi</taxon>
        <taxon>Fungi incertae sedis</taxon>
        <taxon>Mucoromycota</taxon>
        <taxon>Glomeromycotina</taxon>
        <taxon>Glomeromycetes</taxon>
        <taxon>Archaeosporales</taxon>
        <taxon>Ambisporaceae</taxon>
        <taxon>Ambispora</taxon>
    </lineage>
</organism>
<evidence type="ECO:0000256" key="2">
    <source>
        <dbReference type="ARBA" id="ARBA00010979"/>
    </source>
</evidence>
<sequence>MGQKKKNLRNPRSETADDKYDMRGSRIKAIKTWADVEHDSEDEFMENRDIISLDPDERNNQRVEDYDKETWGKSKHAYYDADELSDFDDAKEEEEEALRLQKKRISKMTEEDFVEKEFFAGWSTGAALDKDDENDRQLIESVNQDLKSISSVNDLQEEILVLERNNASPDEIFKVIKNNSPELLELANEFREKYTATKEISSILEKAKERNQKKEDDHVHNFLSLKYQTLINYLMNISFYFVLKSSATPRLWQHPVFNALLEIRKDLDKLGEVEKKMQEPIKRYIKKVEDEHETVSNDSVPKRSVIINALDSTEALSLKSALKSSASKKSAAPKKVVIISPIHSQGEEEDDDDFHNNNNNIGLSPLPTSKTSLLLLEDEFVSLQDNKKKKRKRMSSDLGDLDVMDEIDAEEKAQKKSSLRQYAAKIDQNASKRLKSNRYTGDTDIPYKGLYRNSNMQTTRKKPNPEAELDDLDWDEADKKDSLEFGSQDSNDYYETIKKATESKKLEKRKQYDAQKEQKRNNASEDSNNLPEGAKRQINYQILKNKGLTPHRNKDQRNPRVKHRKKYEKAKKKIKSVKQVVTSQGGAYGGEKTGIKIGLSRSIKLS</sequence>
<dbReference type="PANTHER" id="PTHR13237:SF8">
    <property type="entry name" value="SOMETHING ABOUT SILENCING PROTEIN 10"/>
    <property type="match status" value="1"/>
</dbReference>
<dbReference type="EMBL" id="CAJVPL010000360">
    <property type="protein sequence ID" value="CAG8487593.1"/>
    <property type="molecule type" value="Genomic_DNA"/>
</dbReference>
<feature type="compositionally biased region" description="Basic residues" evidence="5">
    <location>
        <begin position="559"/>
        <end position="576"/>
    </location>
</feature>
<feature type="region of interest" description="Disordered" evidence="5">
    <location>
        <begin position="433"/>
        <end position="474"/>
    </location>
</feature>
<feature type="compositionally biased region" description="Basic and acidic residues" evidence="5">
    <location>
        <begin position="499"/>
        <end position="523"/>
    </location>
</feature>
<name>A0A9N8WF31_9GLOM</name>
<evidence type="ECO:0000256" key="5">
    <source>
        <dbReference type="SAM" id="MobiDB-lite"/>
    </source>
</evidence>
<dbReference type="AlphaFoldDB" id="A0A9N8WF31"/>
<feature type="compositionally biased region" description="Basic and acidic residues" evidence="5">
    <location>
        <begin position="11"/>
        <end position="20"/>
    </location>
</feature>
<accession>A0A9N8WF31</accession>
<keyword evidence="4" id="KW-0539">Nucleus</keyword>
<dbReference type="OrthoDB" id="1924577at2759"/>
<reference evidence="7" key="1">
    <citation type="submission" date="2021-06" db="EMBL/GenBank/DDBJ databases">
        <authorList>
            <person name="Kallberg Y."/>
            <person name="Tangrot J."/>
            <person name="Rosling A."/>
        </authorList>
    </citation>
    <scope>NUCLEOTIDE SEQUENCE</scope>
    <source>
        <strain evidence="7">MT106</strain>
    </source>
</reference>
<dbReference type="GO" id="GO:0032040">
    <property type="term" value="C:small-subunit processome"/>
    <property type="evidence" value="ECO:0007669"/>
    <property type="project" value="TreeGrafter"/>
</dbReference>
<dbReference type="InterPro" id="IPR018972">
    <property type="entry name" value="Sas10_C_dom"/>
</dbReference>
<proteinExistence type="inferred from homology"/>
<feature type="region of interest" description="Disordered" evidence="5">
    <location>
        <begin position="499"/>
        <end position="593"/>
    </location>
</feature>
<keyword evidence="3" id="KW-0597">Phosphoprotein</keyword>